<accession>A0A1R3VMR0</accession>
<keyword evidence="2" id="KW-0378">Hydrolase</keyword>
<dbReference type="Proteomes" id="UP000223759">
    <property type="component" value="Unassembled WGS sequence"/>
</dbReference>
<dbReference type="InterPro" id="IPR010791">
    <property type="entry name" value="AttH_dom"/>
</dbReference>
<dbReference type="EMBL" id="FTPK01000001">
    <property type="protein sequence ID" value="SIT65826.1"/>
    <property type="molecule type" value="Genomic_DNA"/>
</dbReference>
<name>A0A1R3VMR0_9GAMM</name>
<feature type="domain" description="AttH" evidence="1">
    <location>
        <begin position="79"/>
        <end position="252"/>
    </location>
</feature>
<dbReference type="AlphaFoldDB" id="A0A1R3VMR0"/>
<gene>
    <name evidence="2" type="ORF">SAMN05216526_0279</name>
</gene>
<dbReference type="InterPro" id="IPR023374">
    <property type="entry name" value="AttH-like_dom_sf"/>
</dbReference>
<dbReference type="RefSeq" id="WP_234982761.1">
    <property type="nucleotide sequence ID" value="NZ_CP023018.1"/>
</dbReference>
<evidence type="ECO:0000259" key="1">
    <source>
        <dbReference type="Pfam" id="PF07143"/>
    </source>
</evidence>
<protein>
    <submittedName>
        <fullName evidence="2">Predicted secreted hydrolase</fullName>
    </submittedName>
</protein>
<keyword evidence="3" id="KW-1185">Reference proteome</keyword>
<dbReference type="SUPFAM" id="SSF159245">
    <property type="entry name" value="AttH-like"/>
    <property type="match status" value="1"/>
</dbReference>
<dbReference type="STRING" id="233100.SAMN05216526_0279"/>
<dbReference type="PROSITE" id="PS51257">
    <property type="entry name" value="PROKAR_LIPOPROTEIN"/>
    <property type="match status" value="1"/>
</dbReference>
<dbReference type="GO" id="GO:0016787">
    <property type="term" value="F:hydrolase activity"/>
    <property type="evidence" value="ECO:0007669"/>
    <property type="project" value="UniProtKB-KW"/>
</dbReference>
<evidence type="ECO:0000313" key="3">
    <source>
        <dbReference type="Proteomes" id="UP000223759"/>
    </source>
</evidence>
<sequence length="384" mass="43271">MMRFSWVWMLICAAAVGLGVFLLSGCQPQSDMELGGGGGSVDVAQALGGDPDPRYARALEVREFVFPEDHGPHPEFLNEWWYVTGNLDGPEGQRFGFQITFFRFALSPDEAPEESNWATHQGWMAHLGLTDVNADQHYAYERFSRGAAGLAGAQIDPFRVWLDDWQLISLADNDFPWALQAGTEEMALQLRFMSLKDKVFQGEQGLSRKSEMPGNASYYFSMTRLATEGSLRIGDESWTVSGLSWMDREWSTSVLGEGQIGWDWFSLQLADGTDVMAYELRREDGTVDPISKGLWVEAGRDAHHTVLSFDEYEITVLETWQSPSGALYPVAWRIVFPERERELEVRAVRPNQEMNLSVRYWEGAVDVFEQGQAAGRGFVELTGY</sequence>
<dbReference type="Gene3D" id="2.40.370.10">
    <property type="entry name" value="AttH-like domain"/>
    <property type="match status" value="2"/>
</dbReference>
<reference evidence="2 3" key="1">
    <citation type="submission" date="2017-01" db="EMBL/GenBank/DDBJ databases">
        <authorList>
            <person name="Mah S.A."/>
            <person name="Swanson W.J."/>
            <person name="Moy G.W."/>
            <person name="Vacquier V.D."/>
        </authorList>
    </citation>
    <scope>NUCLEOTIDE SEQUENCE [LARGE SCALE GENOMIC DNA]</scope>
    <source>
        <strain evidence="2 3">M9</strain>
    </source>
</reference>
<proteinExistence type="predicted"/>
<dbReference type="PANTHER" id="PTHR38591">
    <property type="entry name" value="HYDROLASE"/>
    <property type="match status" value="1"/>
</dbReference>
<evidence type="ECO:0000313" key="2">
    <source>
        <dbReference type="EMBL" id="SIT65826.1"/>
    </source>
</evidence>
<organism evidence="2 3">
    <name type="scientific">Ectothiorhodosinus mongolicus</name>
    <dbReference type="NCBI Taxonomy" id="233100"/>
    <lineage>
        <taxon>Bacteria</taxon>
        <taxon>Pseudomonadati</taxon>
        <taxon>Pseudomonadota</taxon>
        <taxon>Gammaproteobacteria</taxon>
        <taxon>Chromatiales</taxon>
        <taxon>Ectothiorhodospiraceae</taxon>
        <taxon>Ectothiorhodosinus</taxon>
    </lineage>
</organism>
<dbReference type="Pfam" id="PF07143">
    <property type="entry name" value="CrtC"/>
    <property type="match status" value="1"/>
</dbReference>
<dbReference type="PANTHER" id="PTHR38591:SF1">
    <property type="entry name" value="BLL1000 PROTEIN"/>
    <property type="match status" value="1"/>
</dbReference>
<dbReference type="Pfam" id="PF17186">
    <property type="entry name" value="Lipocalin_9"/>
    <property type="match status" value="1"/>
</dbReference>